<evidence type="ECO:0000256" key="6">
    <source>
        <dbReference type="SAM" id="Phobius"/>
    </source>
</evidence>
<evidence type="ECO:0000313" key="9">
    <source>
        <dbReference type="Proteomes" id="UP000314986"/>
    </source>
</evidence>
<evidence type="ECO:0000313" key="7">
    <source>
        <dbReference type="EMBL" id="AFP04591.1"/>
    </source>
</evidence>
<dbReference type="KEGG" id="cmk:103191177"/>
<dbReference type="Pfam" id="PF05805">
    <property type="entry name" value="L6_membrane"/>
    <property type="match status" value="1"/>
</dbReference>
<keyword evidence="9" id="KW-1185">Reference proteome</keyword>
<evidence type="ECO:0000256" key="2">
    <source>
        <dbReference type="ARBA" id="ARBA00006193"/>
    </source>
</evidence>
<protein>
    <submittedName>
        <fullName evidence="8">Transmembrane 4 L6 family member 1-like</fullName>
    </submittedName>
    <submittedName>
        <fullName evidence="7">Transmembrane 4 L6 family member 5-like protein</fullName>
    </submittedName>
</protein>
<dbReference type="Ensembl" id="ENSCMIT00000029022.1">
    <property type="protein sequence ID" value="ENSCMIP00000028570.1"/>
    <property type="gene ID" value="ENSCMIG00000012388.1"/>
</dbReference>
<evidence type="ECO:0000313" key="8">
    <source>
        <dbReference type="Ensembl" id="ENSCMIP00000028570.1"/>
    </source>
</evidence>
<reference evidence="7 9" key="3">
    <citation type="journal article" date="2014" name="Nature">
        <title>Elephant shark genome provides unique insights into gnathostome evolution.</title>
        <authorList>
            <consortium name="International Elephant Shark Genome Sequencing Consortium"/>
            <person name="Venkatesh B."/>
            <person name="Lee A.P."/>
            <person name="Ravi V."/>
            <person name="Maurya A.K."/>
            <person name="Lian M.M."/>
            <person name="Swann J.B."/>
            <person name="Ohta Y."/>
            <person name="Flajnik M.F."/>
            <person name="Sutoh Y."/>
            <person name="Kasahara M."/>
            <person name="Hoon S."/>
            <person name="Gangu V."/>
            <person name="Roy S.W."/>
            <person name="Irimia M."/>
            <person name="Korzh V."/>
            <person name="Kondrychyn I."/>
            <person name="Lim Z.W."/>
            <person name="Tay B.H."/>
            <person name="Tohari S."/>
            <person name="Kong K.W."/>
            <person name="Ho S."/>
            <person name="Lorente-Galdos B."/>
            <person name="Quilez J."/>
            <person name="Marques-Bonet T."/>
            <person name="Raney B.J."/>
            <person name="Ingham P.W."/>
            <person name="Tay A."/>
            <person name="Hillier L.W."/>
            <person name="Minx P."/>
            <person name="Boehm T."/>
            <person name="Wilson R.K."/>
            <person name="Brenner S."/>
            <person name="Warren W.C."/>
        </authorList>
    </citation>
    <scope>NUCLEOTIDE SEQUENCE</scope>
    <source>
        <tissue evidence="7">Intestine</tissue>
    </source>
</reference>
<proteinExistence type="evidence at transcript level"/>
<dbReference type="InterPro" id="IPR008661">
    <property type="entry name" value="L6_membrane"/>
</dbReference>
<organism evidence="7">
    <name type="scientific">Callorhinchus milii</name>
    <name type="common">Ghost shark</name>
    <dbReference type="NCBI Taxonomy" id="7868"/>
    <lineage>
        <taxon>Eukaryota</taxon>
        <taxon>Metazoa</taxon>
        <taxon>Chordata</taxon>
        <taxon>Craniata</taxon>
        <taxon>Vertebrata</taxon>
        <taxon>Chondrichthyes</taxon>
        <taxon>Holocephali</taxon>
        <taxon>Chimaeriformes</taxon>
        <taxon>Callorhinchidae</taxon>
        <taxon>Callorhinchus</taxon>
    </lineage>
</organism>
<dbReference type="Proteomes" id="UP000314986">
    <property type="component" value="Unassembled WGS sequence"/>
</dbReference>
<evidence type="ECO:0000256" key="4">
    <source>
        <dbReference type="ARBA" id="ARBA00022989"/>
    </source>
</evidence>
<dbReference type="GeneID" id="103191177"/>
<feature type="transmembrane region" description="Helical" evidence="6">
    <location>
        <begin position="81"/>
        <end position="108"/>
    </location>
</feature>
<reference evidence="9" key="2">
    <citation type="journal article" date="2007" name="PLoS Biol.">
        <title>Survey sequencing and comparative analysis of the elephant shark (Callorhinchus milii) genome.</title>
        <authorList>
            <person name="Venkatesh B."/>
            <person name="Kirkness E.F."/>
            <person name="Loh Y.H."/>
            <person name="Halpern A.L."/>
            <person name="Lee A.P."/>
            <person name="Johnson J."/>
            <person name="Dandona N."/>
            <person name="Viswanathan L.D."/>
            <person name="Tay A."/>
            <person name="Venter J.C."/>
            <person name="Strausberg R.L."/>
            <person name="Brenner S."/>
        </authorList>
    </citation>
    <scope>NUCLEOTIDE SEQUENCE [LARGE SCALE GENOMIC DNA]</scope>
</reference>
<accession>V9L022</accession>
<feature type="transmembrane region" description="Helical" evidence="6">
    <location>
        <begin position="47"/>
        <end position="69"/>
    </location>
</feature>
<sequence>MCTGKCSKCIGVTLFPLVLLCALANFMLLFPDFSLEYLTAEHITPEILYLGGIIGGGGLVLIPALHIFATRSDACCSNRCGMLLSLVFAVVGIAGSSYCLICSVLGVVNGPYCLHETDNGTEWGRAFQVDITKLNITNLKDTHYLLNYTRWDECLEPPDVVVFNLVLFNCQILFSFIQLILCICQLINGFFGTLCGTCK</sequence>
<dbReference type="AlphaFoldDB" id="V9L022"/>
<evidence type="ECO:0000256" key="1">
    <source>
        <dbReference type="ARBA" id="ARBA00004141"/>
    </source>
</evidence>
<feature type="transmembrane region" description="Helical" evidence="6">
    <location>
        <begin position="161"/>
        <end position="184"/>
    </location>
</feature>
<dbReference type="OrthoDB" id="9449742at2759"/>
<keyword evidence="3 6" id="KW-0812">Transmembrane</keyword>
<evidence type="ECO:0000256" key="3">
    <source>
        <dbReference type="ARBA" id="ARBA00022692"/>
    </source>
</evidence>
<dbReference type="PANTHER" id="PTHR14198:SF23">
    <property type="entry name" value="SI:CH211-137I24.10"/>
    <property type="match status" value="1"/>
</dbReference>
<comment type="similarity">
    <text evidence="2">Belongs to the L6 tetraspanin family.</text>
</comment>
<keyword evidence="4 6" id="KW-1133">Transmembrane helix</keyword>
<dbReference type="STRING" id="7868.ENSCMIP00000028570"/>
<dbReference type="RefSeq" id="XP_007910331.1">
    <property type="nucleotide sequence ID" value="XM_007912140.2"/>
</dbReference>
<dbReference type="PANTHER" id="PTHR14198">
    <property type="entry name" value="TRANSMEMBRANE 4 L6 FAMILY MEMBER 1-RELATED"/>
    <property type="match status" value="1"/>
</dbReference>
<dbReference type="GO" id="GO:0016020">
    <property type="term" value="C:membrane"/>
    <property type="evidence" value="ECO:0007669"/>
    <property type="project" value="UniProtKB-SubCell"/>
</dbReference>
<comment type="subcellular location">
    <subcellularLocation>
        <location evidence="1">Membrane</location>
        <topology evidence="1">Multi-pass membrane protein</topology>
    </subcellularLocation>
</comment>
<dbReference type="EMBL" id="JW872073">
    <property type="protein sequence ID" value="AFP04591.1"/>
    <property type="molecule type" value="mRNA"/>
</dbReference>
<reference evidence="9" key="1">
    <citation type="journal article" date="2006" name="Science">
        <title>Ancient noncoding elements conserved in the human genome.</title>
        <authorList>
            <person name="Venkatesh B."/>
            <person name="Kirkness E.F."/>
            <person name="Loh Y.H."/>
            <person name="Halpern A.L."/>
            <person name="Lee A.P."/>
            <person name="Johnson J."/>
            <person name="Dandona N."/>
            <person name="Viswanathan L.D."/>
            <person name="Tay A."/>
            <person name="Venter J.C."/>
            <person name="Strausberg R.L."/>
            <person name="Brenner S."/>
        </authorList>
    </citation>
    <scope>NUCLEOTIDE SEQUENCE [LARGE SCALE GENOMIC DNA]</scope>
</reference>
<dbReference type="OMA" id="CALANFM"/>
<feature type="transmembrane region" description="Helical" evidence="6">
    <location>
        <begin position="12"/>
        <end position="35"/>
    </location>
</feature>
<dbReference type="GeneTree" id="ENSGT01030000234590"/>
<evidence type="ECO:0000256" key="5">
    <source>
        <dbReference type="ARBA" id="ARBA00023136"/>
    </source>
</evidence>
<name>V9L022_CALMI</name>
<reference evidence="8" key="4">
    <citation type="submission" date="2025-05" db="UniProtKB">
        <authorList>
            <consortium name="Ensembl"/>
        </authorList>
    </citation>
    <scope>IDENTIFICATION</scope>
</reference>
<keyword evidence="5 6" id="KW-0472">Membrane</keyword>
<gene>
    <name evidence="8" type="primary">LOC103191177</name>
</gene>